<reference evidence="4" key="1">
    <citation type="submission" date="2017-09" db="EMBL/GenBank/DDBJ databases">
        <title>FDA dAtabase for Regulatory Grade micrObial Sequences (FDA-ARGOS): Supporting development and validation of Infectious Disease Dx tests.</title>
        <authorList>
            <person name="Minogue T."/>
            <person name="Wolcott M."/>
            <person name="Wasieloski L."/>
            <person name="Aguilar W."/>
            <person name="Moore D."/>
            <person name="Tallon L."/>
            <person name="Sadzewicz L."/>
            <person name="Ott S."/>
            <person name="Zhao X."/>
            <person name="Nagaraj S."/>
            <person name="Vavikolanu K."/>
            <person name="Aluvathingal J."/>
            <person name="Nadendla S."/>
            <person name="Sichtig H."/>
        </authorList>
    </citation>
    <scope>NUCLEOTIDE SEQUENCE [LARGE SCALE GENOMIC DNA]</scope>
    <source>
        <strain evidence="4">FDAARGOS_390</strain>
    </source>
</reference>
<dbReference type="Proteomes" id="UP000220629">
    <property type="component" value="Unassembled WGS sequence"/>
</dbReference>
<organism evidence="3 4">
    <name type="scientific">Burkholderia gladioli</name>
    <name type="common">Pseudomonas marginata</name>
    <name type="synonym">Phytomonas marginata</name>
    <dbReference type="NCBI Taxonomy" id="28095"/>
    <lineage>
        <taxon>Bacteria</taxon>
        <taxon>Pseudomonadati</taxon>
        <taxon>Pseudomonadota</taxon>
        <taxon>Betaproteobacteria</taxon>
        <taxon>Burkholderiales</taxon>
        <taxon>Burkholderiaceae</taxon>
        <taxon>Burkholderia</taxon>
    </lineage>
</organism>
<dbReference type="RefSeq" id="WP_098153423.1">
    <property type="nucleotide sequence ID" value="NZ_PDDY01000003.1"/>
</dbReference>
<dbReference type="AlphaFoldDB" id="A0A2A7SAN0"/>
<feature type="domain" description="DNA-binding protein H-NS-like C-terminal" evidence="2">
    <location>
        <begin position="29"/>
        <end position="68"/>
    </location>
</feature>
<dbReference type="SMART" id="SM00528">
    <property type="entry name" value="HNS"/>
    <property type="match status" value="1"/>
</dbReference>
<feature type="region of interest" description="Disordered" evidence="1">
    <location>
        <begin position="21"/>
        <end position="68"/>
    </location>
</feature>
<comment type="caution">
    <text evidence="3">The sequence shown here is derived from an EMBL/GenBank/DDBJ whole genome shotgun (WGS) entry which is preliminary data.</text>
</comment>
<gene>
    <name evidence="3" type="ORF">CRM94_17435</name>
</gene>
<accession>A0A2A7SAN0</accession>
<dbReference type="GO" id="GO:0003677">
    <property type="term" value="F:DNA binding"/>
    <property type="evidence" value="ECO:0007669"/>
    <property type="project" value="InterPro"/>
</dbReference>
<proteinExistence type="predicted"/>
<dbReference type="EMBL" id="PDDY01000003">
    <property type="protein sequence ID" value="PEH40493.1"/>
    <property type="molecule type" value="Genomic_DNA"/>
</dbReference>
<evidence type="ECO:0000313" key="3">
    <source>
        <dbReference type="EMBL" id="PEH40493.1"/>
    </source>
</evidence>
<evidence type="ECO:0000256" key="1">
    <source>
        <dbReference type="SAM" id="MobiDB-lite"/>
    </source>
</evidence>
<evidence type="ECO:0000313" key="4">
    <source>
        <dbReference type="Proteomes" id="UP000220629"/>
    </source>
</evidence>
<dbReference type="Pfam" id="PF00816">
    <property type="entry name" value="Histone_HNS"/>
    <property type="match status" value="1"/>
</dbReference>
<protein>
    <submittedName>
        <fullName evidence="3">Histone family protein nucleoid-structuring protein H-NS</fullName>
    </submittedName>
</protein>
<evidence type="ECO:0000259" key="2">
    <source>
        <dbReference type="SMART" id="SM00528"/>
    </source>
</evidence>
<dbReference type="Gene3D" id="3.30.160.510">
    <property type="entry name" value="Histone-like nucleoid-structuring protein H-NS"/>
    <property type="match status" value="1"/>
</dbReference>
<dbReference type="SUPFAM" id="SSF81273">
    <property type="entry name" value="H-NS histone-like proteins"/>
    <property type="match status" value="1"/>
</dbReference>
<sequence>MKLERIASKQSISEFEIDVADLGDRRAPTRPAGQQPAKYRDPESGKTWSGRGQEPAWNAGKDRSAFEI</sequence>
<dbReference type="InterPro" id="IPR027444">
    <property type="entry name" value="H-NS_C_dom"/>
</dbReference>
<name>A0A2A7SAN0_BURGA</name>